<organism evidence="1 2">
    <name type="scientific">Maribacter chungangensis</name>
    <dbReference type="NCBI Taxonomy" id="1069117"/>
    <lineage>
        <taxon>Bacteria</taxon>
        <taxon>Pseudomonadati</taxon>
        <taxon>Bacteroidota</taxon>
        <taxon>Flavobacteriia</taxon>
        <taxon>Flavobacteriales</taxon>
        <taxon>Flavobacteriaceae</taxon>
        <taxon>Maribacter</taxon>
    </lineage>
</organism>
<reference evidence="2" key="1">
    <citation type="journal article" date="2019" name="Int. J. Syst. Evol. Microbiol.">
        <title>The Global Catalogue of Microorganisms (GCM) 10K type strain sequencing project: providing services to taxonomists for standard genome sequencing and annotation.</title>
        <authorList>
            <consortium name="The Broad Institute Genomics Platform"/>
            <consortium name="The Broad Institute Genome Sequencing Center for Infectious Disease"/>
            <person name="Wu L."/>
            <person name="Ma J."/>
        </authorList>
    </citation>
    <scope>NUCLEOTIDE SEQUENCE [LARGE SCALE GENOMIC DNA]</scope>
    <source>
        <strain evidence="2">CCUG 61948</strain>
    </source>
</reference>
<name>A0ABW3B8L4_9FLAO</name>
<evidence type="ECO:0000313" key="2">
    <source>
        <dbReference type="Proteomes" id="UP001597012"/>
    </source>
</evidence>
<dbReference type="Proteomes" id="UP001597012">
    <property type="component" value="Unassembled WGS sequence"/>
</dbReference>
<accession>A0ABW3B8L4</accession>
<keyword evidence="2" id="KW-1185">Reference proteome</keyword>
<evidence type="ECO:0000313" key="1">
    <source>
        <dbReference type="EMBL" id="MFD0799482.1"/>
    </source>
</evidence>
<comment type="caution">
    <text evidence="1">The sequence shown here is derived from an EMBL/GenBank/DDBJ whole genome shotgun (WGS) entry which is preliminary data.</text>
</comment>
<dbReference type="RefSeq" id="WP_379936468.1">
    <property type="nucleotide sequence ID" value="NZ_JBHTHY010000024.1"/>
</dbReference>
<sequence length="152" mass="16368">MGKISTAVIVFFWITNSYGQLEQDKALHFLGGNLYGLVGAGVASQISKGNRTWTFAGSLGGSLLIGLAKEAIDQNQYNGWDNADLLATVLGGASVGVTIDIFKQKKKRKRDALYKQAIDHVELIAPLKVNTIAVQEPLSLLGISNRVRISIP</sequence>
<gene>
    <name evidence="1" type="ORF">ACFQZJ_18570</name>
</gene>
<dbReference type="EMBL" id="JBHTHY010000024">
    <property type="protein sequence ID" value="MFD0799482.1"/>
    <property type="molecule type" value="Genomic_DNA"/>
</dbReference>
<proteinExistence type="predicted"/>
<protein>
    <submittedName>
        <fullName evidence="1">Uncharacterized protein</fullName>
    </submittedName>
</protein>